<dbReference type="PANTHER" id="PTHR24020">
    <property type="entry name" value="COLLAGEN ALPHA"/>
    <property type="match status" value="1"/>
</dbReference>
<keyword evidence="1" id="KW-0812">Transmembrane</keyword>
<dbReference type="CDD" id="cd00198">
    <property type="entry name" value="vWFA"/>
    <property type="match status" value="1"/>
</dbReference>
<accession>A0A1F6FF38</accession>
<protein>
    <recommendedName>
        <fullName evidence="2">VWFA domain-containing protein</fullName>
    </recommendedName>
</protein>
<feature type="domain" description="VWFA" evidence="2">
    <location>
        <begin position="253"/>
        <end position="453"/>
    </location>
</feature>
<dbReference type="SUPFAM" id="SSF53300">
    <property type="entry name" value="vWA-like"/>
    <property type="match status" value="1"/>
</dbReference>
<evidence type="ECO:0000313" key="3">
    <source>
        <dbReference type="EMBL" id="OGG84481.1"/>
    </source>
</evidence>
<name>A0A1F6FF38_9BACT</name>
<sequence>MSKFRPWAIYRRLQYAFGFVAVCNILAFGVYFLFFYSAATCFDGLQNGQEIGLDCGGGCVRICAFTVTPPEIVWSESFKIIDGQYNAVAYIENKNAVAASPALAYNFKLIDSSGATIAERSGTTILPPNSVYPIFEGRIATLDGREPAQTIIEIEPIELWQPATIGRTQFRTLDVELLSTDTRPRLNVSVENTELTEARNVEVVATIFNRAGQPVTASQTFIDVFGARSTQNVVFTWPNSIAKTVRSCEVPSDIMMVLDRSGSMAADGGDPPEPLESAKQAAKSFVRLVRNTDLIGFLSYATKPSSPIEQTLTGEAAVIENSIQETAMGTDGVQYTDMGAAFDTALSELLSERHREDARKVIVFLTDGDVTRPVNPANGLADREYAAEYARTQAEKAKDQDVTIYTIGFGDFFSDINAAVERDVDLIRDLATDPTQFFTAPTIADLERVYQQIAGDLCEEGPTRIEVITKTSTNFAPLR</sequence>
<gene>
    <name evidence="3" type="ORF">A3G90_00060</name>
</gene>
<dbReference type="AlphaFoldDB" id="A0A1F6FF38"/>
<dbReference type="PANTHER" id="PTHR24020:SF20">
    <property type="entry name" value="PH DOMAIN-CONTAINING PROTEIN"/>
    <property type="match status" value="1"/>
</dbReference>
<evidence type="ECO:0000259" key="2">
    <source>
        <dbReference type="PROSITE" id="PS50234"/>
    </source>
</evidence>
<evidence type="ECO:0000256" key="1">
    <source>
        <dbReference type="SAM" id="Phobius"/>
    </source>
</evidence>
<dbReference type="Gene3D" id="3.40.50.410">
    <property type="entry name" value="von Willebrand factor, type A domain"/>
    <property type="match status" value="1"/>
</dbReference>
<dbReference type="InterPro" id="IPR050525">
    <property type="entry name" value="ECM_Assembly_Org"/>
</dbReference>
<keyword evidence="1" id="KW-0472">Membrane</keyword>
<dbReference type="InterPro" id="IPR036465">
    <property type="entry name" value="vWFA_dom_sf"/>
</dbReference>
<dbReference type="PROSITE" id="PS50234">
    <property type="entry name" value="VWFA"/>
    <property type="match status" value="1"/>
</dbReference>
<feature type="transmembrane region" description="Helical" evidence="1">
    <location>
        <begin position="12"/>
        <end position="36"/>
    </location>
</feature>
<dbReference type="EMBL" id="MFMM01000001">
    <property type="protein sequence ID" value="OGG84481.1"/>
    <property type="molecule type" value="Genomic_DNA"/>
</dbReference>
<evidence type="ECO:0000313" key="4">
    <source>
        <dbReference type="Proteomes" id="UP000177325"/>
    </source>
</evidence>
<dbReference type="InterPro" id="IPR002035">
    <property type="entry name" value="VWF_A"/>
</dbReference>
<comment type="caution">
    <text evidence="3">The sequence shown here is derived from an EMBL/GenBank/DDBJ whole genome shotgun (WGS) entry which is preliminary data.</text>
</comment>
<reference evidence="3 4" key="1">
    <citation type="journal article" date="2016" name="Nat. Commun.">
        <title>Thousands of microbial genomes shed light on interconnected biogeochemical processes in an aquifer system.</title>
        <authorList>
            <person name="Anantharaman K."/>
            <person name="Brown C.T."/>
            <person name="Hug L.A."/>
            <person name="Sharon I."/>
            <person name="Castelle C.J."/>
            <person name="Probst A.J."/>
            <person name="Thomas B.C."/>
            <person name="Singh A."/>
            <person name="Wilkins M.J."/>
            <person name="Karaoz U."/>
            <person name="Brodie E.L."/>
            <person name="Williams K.H."/>
            <person name="Hubbard S.S."/>
            <person name="Banfield J.F."/>
        </authorList>
    </citation>
    <scope>NUCLEOTIDE SEQUENCE [LARGE SCALE GENOMIC DNA]</scope>
</reference>
<dbReference type="SMART" id="SM00327">
    <property type="entry name" value="VWA"/>
    <property type="match status" value="1"/>
</dbReference>
<dbReference type="STRING" id="1798525.A3G90_00060"/>
<organism evidence="3 4">
    <name type="scientific">Candidatus Kaiserbacteria bacterium RIFCSPLOWO2_12_FULL_45_26</name>
    <dbReference type="NCBI Taxonomy" id="1798525"/>
    <lineage>
        <taxon>Bacteria</taxon>
        <taxon>Candidatus Kaiseribacteriota</taxon>
    </lineage>
</organism>
<proteinExistence type="predicted"/>
<dbReference type="Proteomes" id="UP000177325">
    <property type="component" value="Unassembled WGS sequence"/>
</dbReference>
<keyword evidence="1" id="KW-1133">Transmembrane helix</keyword>
<dbReference type="Pfam" id="PF00092">
    <property type="entry name" value="VWA"/>
    <property type="match status" value="1"/>
</dbReference>